<feature type="domain" description="Phytase-like" evidence="3">
    <location>
        <begin position="77"/>
        <end position="317"/>
    </location>
</feature>
<dbReference type="InterPro" id="IPR014567">
    <property type="entry name" value="UCP031900"/>
</dbReference>
<feature type="chain" id="PRO_5044251852" evidence="2">
    <location>
        <begin position="20"/>
        <end position="352"/>
    </location>
</feature>
<gene>
    <name evidence="4" type="ORF">ABOZ73_14115</name>
</gene>
<feature type="signal peptide" evidence="2">
    <location>
        <begin position="1"/>
        <end position="19"/>
    </location>
</feature>
<proteinExistence type="predicted"/>
<name>A0AB39KQK6_9CAUL</name>
<keyword evidence="2" id="KW-0732">Signal</keyword>
<sequence>MNRLARLAAATALCGLMLASCVPPEAPPVLPVAPVPAGPEITVQTEAVPLNPNDAAQTKIGNFTYAGGIAITSSTSTRLHGLSTLTVLGDHRIVSASDDGDVFEARLVLDEQDRLVGLKDAKIEPLLGLDGKPLSGKEWADAEGMTFLPNGDRLVSFERNHRIWRYPAGGGAPVVAPSPKTIFPENEGMEALAYYPAAGADAYIVGGEEGEVWICKLSAACESAPPQMGPDITYGLVSFSAFNGPAIAMMHRAFDPIQGNRIQVSIVNDPLTKRRFPLVADRFTLQAPLTRDNFEGLAVSSNRAGGVRLYLMSDDNFSARQRTLLMAFDWSPPPPQPIAPKPAPKRRAPPRR</sequence>
<feature type="compositionally biased region" description="Basic residues" evidence="1">
    <location>
        <begin position="343"/>
        <end position="352"/>
    </location>
</feature>
<evidence type="ECO:0000256" key="2">
    <source>
        <dbReference type="SAM" id="SignalP"/>
    </source>
</evidence>
<accession>A0AB39KQK6</accession>
<protein>
    <submittedName>
        <fullName evidence="4">Esterase-like activity of phytase family protein</fullName>
    </submittedName>
</protein>
<dbReference type="EMBL" id="CP158375">
    <property type="protein sequence ID" value="XDO95917.1"/>
    <property type="molecule type" value="Genomic_DNA"/>
</dbReference>
<dbReference type="SUPFAM" id="SSF75011">
    <property type="entry name" value="3-carboxy-cis,cis-mucoante lactonizing enzyme"/>
    <property type="match status" value="1"/>
</dbReference>
<reference evidence="4" key="1">
    <citation type="submission" date="2024-06" db="EMBL/GenBank/DDBJ databases">
        <title>Caulobacter inopinatus, sp. nov.</title>
        <authorList>
            <person name="Donachie S.P."/>
        </authorList>
    </citation>
    <scope>NUCLEOTIDE SEQUENCE</scope>
    <source>
        <strain evidence="4">73W</strain>
    </source>
</reference>
<feature type="compositionally biased region" description="Pro residues" evidence="1">
    <location>
        <begin position="331"/>
        <end position="342"/>
    </location>
</feature>
<evidence type="ECO:0000259" key="3">
    <source>
        <dbReference type="Pfam" id="PF13449"/>
    </source>
</evidence>
<evidence type="ECO:0000313" key="4">
    <source>
        <dbReference type="EMBL" id="XDO95917.1"/>
    </source>
</evidence>
<evidence type="ECO:0000256" key="1">
    <source>
        <dbReference type="SAM" id="MobiDB-lite"/>
    </source>
</evidence>
<dbReference type="RefSeq" id="WP_369058776.1">
    <property type="nucleotide sequence ID" value="NZ_CP158375.1"/>
</dbReference>
<feature type="region of interest" description="Disordered" evidence="1">
    <location>
        <begin position="329"/>
        <end position="352"/>
    </location>
</feature>
<dbReference type="PIRSF" id="PIRSF031900">
    <property type="entry name" value="UCP031900"/>
    <property type="match status" value="1"/>
</dbReference>
<dbReference type="InterPro" id="IPR027372">
    <property type="entry name" value="Phytase-like_dom"/>
</dbReference>
<dbReference type="PROSITE" id="PS51257">
    <property type="entry name" value="PROKAR_LIPOPROTEIN"/>
    <property type="match status" value="1"/>
</dbReference>
<organism evidence="4">
    <name type="scientific">Caulobacter sp. 73W</name>
    <dbReference type="NCBI Taxonomy" id="3161137"/>
    <lineage>
        <taxon>Bacteria</taxon>
        <taxon>Pseudomonadati</taxon>
        <taxon>Pseudomonadota</taxon>
        <taxon>Alphaproteobacteria</taxon>
        <taxon>Caulobacterales</taxon>
        <taxon>Caulobacteraceae</taxon>
        <taxon>Caulobacter</taxon>
    </lineage>
</organism>
<dbReference type="AlphaFoldDB" id="A0AB39KQK6"/>
<dbReference type="Pfam" id="PF13449">
    <property type="entry name" value="Phytase-like"/>
    <property type="match status" value="1"/>
</dbReference>